<protein>
    <submittedName>
        <fullName evidence="1">Uncharacterized protein</fullName>
    </submittedName>
</protein>
<evidence type="ECO:0000313" key="1">
    <source>
        <dbReference type="EMBL" id="GJS56727.1"/>
    </source>
</evidence>
<evidence type="ECO:0000313" key="2">
    <source>
        <dbReference type="Proteomes" id="UP001151760"/>
    </source>
</evidence>
<sequence>MALTISSQVSKCWGIGSSWLSCGTSARKLSPIIDNLGTGIKCRDKLSSEAASSRPRGSNGALVSVGLVVSGDGKGNVKVQ</sequence>
<dbReference type="EMBL" id="BQNB010008956">
    <property type="protein sequence ID" value="GJS56727.1"/>
    <property type="molecule type" value="Genomic_DNA"/>
</dbReference>
<gene>
    <name evidence="1" type="ORF">Tco_0651511</name>
</gene>
<dbReference type="Proteomes" id="UP001151760">
    <property type="component" value="Unassembled WGS sequence"/>
</dbReference>
<reference evidence="1" key="1">
    <citation type="journal article" date="2022" name="Int. J. Mol. Sci.">
        <title>Draft Genome of Tanacetum Coccineum: Genomic Comparison of Closely Related Tanacetum-Family Plants.</title>
        <authorList>
            <person name="Yamashiro T."/>
            <person name="Shiraishi A."/>
            <person name="Nakayama K."/>
            <person name="Satake H."/>
        </authorList>
    </citation>
    <scope>NUCLEOTIDE SEQUENCE</scope>
</reference>
<accession>A0ABQ4WV12</accession>
<name>A0ABQ4WV12_9ASTR</name>
<proteinExistence type="predicted"/>
<comment type="caution">
    <text evidence="1">The sequence shown here is derived from an EMBL/GenBank/DDBJ whole genome shotgun (WGS) entry which is preliminary data.</text>
</comment>
<keyword evidence="2" id="KW-1185">Reference proteome</keyword>
<organism evidence="1 2">
    <name type="scientific">Tanacetum coccineum</name>
    <dbReference type="NCBI Taxonomy" id="301880"/>
    <lineage>
        <taxon>Eukaryota</taxon>
        <taxon>Viridiplantae</taxon>
        <taxon>Streptophyta</taxon>
        <taxon>Embryophyta</taxon>
        <taxon>Tracheophyta</taxon>
        <taxon>Spermatophyta</taxon>
        <taxon>Magnoliopsida</taxon>
        <taxon>eudicotyledons</taxon>
        <taxon>Gunneridae</taxon>
        <taxon>Pentapetalae</taxon>
        <taxon>asterids</taxon>
        <taxon>campanulids</taxon>
        <taxon>Asterales</taxon>
        <taxon>Asteraceae</taxon>
        <taxon>Asteroideae</taxon>
        <taxon>Anthemideae</taxon>
        <taxon>Anthemidinae</taxon>
        <taxon>Tanacetum</taxon>
    </lineage>
</organism>
<reference evidence="1" key="2">
    <citation type="submission" date="2022-01" db="EMBL/GenBank/DDBJ databases">
        <authorList>
            <person name="Yamashiro T."/>
            <person name="Shiraishi A."/>
            <person name="Satake H."/>
            <person name="Nakayama K."/>
        </authorList>
    </citation>
    <scope>NUCLEOTIDE SEQUENCE</scope>
</reference>